<accession>A0A0G0H8U3</accession>
<name>A0A0G0H8U3_9BACT</name>
<comment type="caution">
    <text evidence="7">The sequence shown here is derived from an EMBL/GenBank/DDBJ whole genome shotgun (WGS) entry which is preliminary data.</text>
</comment>
<evidence type="ECO:0000256" key="5">
    <source>
        <dbReference type="ARBA" id="ARBA00022801"/>
    </source>
</evidence>
<dbReference type="InterPro" id="IPR051813">
    <property type="entry name" value="HepT_RNase_toxin"/>
</dbReference>
<dbReference type="GO" id="GO:0000166">
    <property type="term" value="F:nucleotide binding"/>
    <property type="evidence" value="ECO:0007669"/>
    <property type="project" value="UniProtKB-KW"/>
</dbReference>
<dbReference type="Gene3D" id="1.20.120.580">
    <property type="entry name" value="bsu32300-like"/>
    <property type="match status" value="1"/>
</dbReference>
<dbReference type="PANTHER" id="PTHR34139">
    <property type="entry name" value="UPF0331 PROTEIN MJ0127"/>
    <property type="match status" value="1"/>
</dbReference>
<protein>
    <recommendedName>
        <fullName evidence="9">Nucleotidyltransferase</fullName>
    </recommendedName>
</protein>
<keyword evidence="2" id="KW-1277">Toxin-antitoxin system</keyword>
<evidence type="ECO:0000313" key="8">
    <source>
        <dbReference type="Proteomes" id="UP000033876"/>
    </source>
</evidence>
<organism evidence="7 8">
    <name type="scientific">Candidatus Nomurabacteria bacterium GW2011_GWB1_37_5</name>
    <dbReference type="NCBI Taxonomy" id="1618742"/>
    <lineage>
        <taxon>Bacteria</taxon>
        <taxon>Candidatus Nomuraibacteriota</taxon>
    </lineage>
</organism>
<evidence type="ECO:0000256" key="2">
    <source>
        <dbReference type="ARBA" id="ARBA00022649"/>
    </source>
</evidence>
<keyword evidence="3" id="KW-0540">Nuclease</keyword>
<evidence type="ECO:0000313" key="7">
    <source>
        <dbReference type="EMBL" id="KKQ34955.1"/>
    </source>
</evidence>
<dbReference type="AlphaFoldDB" id="A0A0G0H8U3"/>
<reference evidence="7 8" key="1">
    <citation type="journal article" date="2015" name="Nature">
        <title>rRNA introns, odd ribosomes, and small enigmatic genomes across a large radiation of phyla.</title>
        <authorList>
            <person name="Brown C.T."/>
            <person name="Hug L.A."/>
            <person name="Thomas B.C."/>
            <person name="Sharon I."/>
            <person name="Castelle C.J."/>
            <person name="Singh A."/>
            <person name="Wilkins M.J."/>
            <person name="Williams K.H."/>
            <person name="Banfield J.F."/>
        </authorList>
    </citation>
    <scope>NUCLEOTIDE SEQUENCE [LARGE SCALE GENOMIC DNA]</scope>
</reference>
<dbReference type="GO" id="GO:0004540">
    <property type="term" value="F:RNA nuclease activity"/>
    <property type="evidence" value="ECO:0007669"/>
    <property type="project" value="InterPro"/>
</dbReference>
<dbReference type="InterPro" id="IPR008201">
    <property type="entry name" value="HepT-like"/>
</dbReference>
<sequence length="108" mass="12721">MKDDKINLSRIRDSLNLIEQYANRVVTFDSFLEDKAIQDAIVFQIMQIGENSKLLSDEFKRSKSEIPWRLIAGMRDKIAHDYFDVDLKQVWSVVKDDLPELKKILTFE</sequence>
<dbReference type="EMBL" id="LBTF01000030">
    <property type="protein sequence ID" value="KKQ34955.1"/>
    <property type="molecule type" value="Genomic_DNA"/>
</dbReference>
<gene>
    <name evidence="7" type="ORF">US50_C0030G0012</name>
</gene>
<dbReference type="GO" id="GO:0016787">
    <property type="term" value="F:hydrolase activity"/>
    <property type="evidence" value="ECO:0007669"/>
    <property type="project" value="UniProtKB-KW"/>
</dbReference>
<evidence type="ECO:0008006" key="9">
    <source>
        <dbReference type="Google" id="ProtNLM"/>
    </source>
</evidence>
<dbReference type="Pfam" id="PF01934">
    <property type="entry name" value="HepT-like"/>
    <property type="match status" value="1"/>
</dbReference>
<keyword evidence="1" id="KW-0597">Phosphoprotein</keyword>
<dbReference type="GO" id="GO:0110001">
    <property type="term" value="C:toxin-antitoxin complex"/>
    <property type="evidence" value="ECO:0007669"/>
    <property type="project" value="InterPro"/>
</dbReference>
<comment type="similarity">
    <text evidence="6">Belongs to the HepT RNase toxin family.</text>
</comment>
<keyword evidence="4" id="KW-0547">Nucleotide-binding</keyword>
<evidence type="ECO:0000256" key="6">
    <source>
        <dbReference type="ARBA" id="ARBA00024207"/>
    </source>
</evidence>
<keyword evidence="5" id="KW-0378">Hydrolase</keyword>
<proteinExistence type="inferred from homology"/>
<evidence type="ECO:0000256" key="1">
    <source>
        <dbReference type="ARBA" id="ARBA00022553"/>
    </source>
</evidence>
<dbReference type="Proteomes" id="UP000033876">
    <property type="component" value="Unassembled WGS sequence"/>
</dbReference>
<evidence type="ECO:0000256" key="4">
    <source>
        <dbReference type="ARBA" id="ARBA00022741"/>
    </source>
</evidence>
<evidence type="ECO:0000256" key="3">
    <source>
        <dbReference type="ARBA" id="ARBA00022722"/>
    </source>
</evidence>
<dbReference type="InterPro" id="IPR037038">
    <property type="entry name" value="HepT-like_sf"/>
</dbReference>
<dbReference type="PANTHER" id="PTHR34139:SF1">
    <property type="entry name" value="RNASE MJ1380-RELATED"/>
    <property type="match status" value="1"/>
</dbReference>